<evidence type="ECO:0000313" key="2">
    <source>
        <dbReference type="Proteomes" id="UP000050827"/>
    </source>
</evidence>
<proteinExistence type="predicted"/>
<comment type="caution">
    <text evidence="1">The sequence shown here is derived from an EMBL/GenBank/DDBJ whole genome shotgun (WGS) entry which is preliminary data.</text>
</comment>
<protein>
    <submittedName>
        <fullName evidence="1">Uncharacterized protein</fullName>
    </submittedName>
</protein>
<evidence type="ECO:0000313" key="1">
    <source>
        <dbReference type="EMBL" id="KQC30933.1"/>
    </source>
</evidence>
<accession>A0A0Q1HBP3</accession>
<gene>
    <name evidence="1" type="ORF">AAY42_14310</name>
</gene>
<sequence>MFQTLNHLFMKKKEYPNLFPKLDTYGPPKESINKPYLLKLGASFRIGMPANQSYLYIQESMTRKKSNLNVLHPKKLFNQIVVATGILELSNSKQKAILERKDKNDFYVGLRRIYVDINDAIIAKEVIPL</sequence>
<name>A0A0Q1HBP3_9FLAO</name>
<keyword evidence="2" id="KW-1185">Reference proteome</keyword>
<dbReference type="STRING" id="346185.AAY42_14310"/>
<dbReference type="AlphaFoldDB" id="A0A0Q1HBP3"/>
<dbReference type="EMBL" id="LCTZ01000002">
    <property type="protein sequence ID" value="KQC30933.1"/>
    <property type="molecule type" value="Genomic_DNA"/>
</dbReference>
<organism evidence="1 2">
    <name type="scientific">Flagellimonas eckloniae</name>
    <dbReference type="NCBI Taxonomy" id="346185"/>
    <lineage>
        <taxon>Bacteria</taxon>
        <taxon>Pseudomonadati</taxon>
        <taxon>Bacteroidota</taxon>
        <taxon>Flavobacteriia</taxon>
        <taxon>Flavobacteriales</taxon>
        <taxon>Flavobacteriaceae</taxon>
        <taxon>Flagellimonas</taxon>
    </lineage>
</organism>
<reference evidence="1 2" key="1">
    <citation type="submission" date="2015-04" db="EMBL/GenBank/DDBJ databases">
        <title>Complete genome of flavobacterium.</title>
        <authorList>
            <person name="Kwon Y.M."/>
            <person name="Kim S.-J."/>
        </authorList>
    </citation>
    <scope>NUCLEOTIDE SEQUENCE [LARGE SCALE GENOMIC DNA]</scope>
    <source>
        <strain evidence="1 2">DK169</strain>
    </source>
</reference>
<dbReference type="Proteomes" id="UP000050827">
    <property type="component" value="Unassembled WGS sequence"/>
</dbReference>